<accession>A0A8J3Q8H9</accession>
<keyword evidence="1" id="KW-0812">Transmembrane</keyword>
<dbReference type="Proteomes" id="UP000612899">
    <property type="component" value="Unassembled WGS sequence"/>
</dbReference>
<dbReference type="SUPFAM" id="SSF56973">
    <property type="entry name" value="Aerolisin/ETX pore-forming domain"/>
    <property type="match status" value="1"/>
</dbReference>
<comment type="caution">
    <text evidence="2">The sequence shown here is derived from an EMBL/GenBank/DDBJ whole genome shotgun (WGS) entry which is preliminary data.</text>
</comment>
<evidence type="ECO:0000256" key="1">
    <source>
        <dbReference type="SAM" id="Phobius"/>
    </source>
</evidence>
<dbReference type="AlphaFoldDB" id="A0A8J3Q8H9"/>
<reference evidence="2" key="1">
    <citation type="submission" date="2021-01" db="EMBL/GenBank/DDBJ databases">
        <title>Whole genome shotgun sequence of Rhizocola hellebori NBRC 109834.</title>
        <authorList>
            <person name="Komaki H."/>
            <person name="Tamura T."/>
        </authorList>
    </citation>
    <scope>NUCLEOTIDE SEQUENCE</scope>
    <source>
        <strain evidence="2">NBRC 109834</strain>
    </source>
</reference>
<dbReference type="EMBL" id="BONY01000018">
    <property type="protein sequence ID" value="GIH05389.1"/>
    <property type="molecule type" value="Genomic_DNA"/>
</dbReference>
<keyword evidence="3" id="KW-1185">Reference proteome</keyword>
<evidence type="ECO:0000313" key="2">
    <source>
        <dbReference type="EMBL" id="GIH05389.1"/>
    </source>
</evidence>
<name>A0A8J3Q8H9_9ACTN</name>
<organism evidence="2 3">
    <name type="scientific">Rhizocola hellebori</name>
    <dbReference type="NCBI Taxonomy" id="1392758"/>
    <lineage>
        <taxon>Bacteria</taxon>
        <taxon>Bacillati</taxon>
        <taxon>Actinomycetota</taxon>
        <taxon>Actinomycetes</taxon>
        <taxon>Micromonosporales</taxon>
        <taxon>Micromonosporaceae</taxon>
        <taxon>Rhizocola</taxon>
    </lineage>
</organism>
<gene>
    <name evidence="2" type="ORF">Rhe02_34560</name>
</gene>
<evidence type="ECO:0000313" key="3">
    <source>
        <dbReference type="Proteomes" id="UP000612899"/>
    </source>
</evidence>
<protein>
    <submittedName>
        <fullName evidence="2">Uncharacterized protein</fullName>
    </submittedName>
</protein>
<keyword evidence="1" id="KW-0472">Membrane</keyword>
<sequence>MRMSKNHTTGLVELLAIPADHGRSRRARWRQRGGTVAALVGLITTVLVVITPSVANAGAIVACPTDYTDSRLVKDKRGNIPFGYAFELYRYTILSATPVFVVSNGRILENGSDSPFQQTVTTTASVTVKVSVSVGVEAGVVGVFKSSVNSSIETTRTSSIQVSTTVTVLPHTTVIAEYGIDSYRIEFGASVWRTRPGGLCEEWGWYPQTTMAPTVFERWRVRNA</sequence>
<feature type="transmembrane region" description="Helical" evidence="1">
    <location>
        <begin position="33"/>
        <end position="55"/>
    </location>
</feature>
<proteinExistence type="predicted"/>
<keyword evidence="1" id="KW-1133">Transmembrane helix</keyword>